<gene>
    <name evidence="4" type="ORF">CRI93_08650</name>
</gene>
<dbReference type="Gene3D" id="3.90.470.20">
    <property type="entry name" value="4'-phosphopantetheinyl transferase domain"/>
    <property type="match status" value="2"/>
</dbReference>
<keyword evidence="5" id="KW-1185">Reference proteome</keyword>
<dbReference type="RefSeq" id="WP_098062226.1">
    <property type="nucleotide sequence ID" value="NZ_PDEP01000007.1"/>
</dbReference>
<dbReference type="SUPFAM" id="SSF56214">
    <property type="entry name" value="4'-phosphopantetheinyl transferase"/>
    <property type="match status" value="2"/>
</dbReference>
<accession>A0A2H3NL13</accession>
<evidence type="ECO:0000313" key="4">
    <source>
        <dbReference type="EMBL" id="PEN06700.1"/>
    </source>
</evidence>
<sequence length="211" mass="23445">MEDEDMVHPPHIYWYWITLADGQQALLDPQERARCRTFGSTDRRRSFVAGRTALKTLVARHTGQAPGAVRVHVADDGSLSVDGPLHVSLAHSDAWAVAVLAPVPIGIDLEQIQPRDAAVARFLFAPDDRDTLHALPGTPNEQLVLAWTLKEAVLKARRSGFRCSPKTIQLQVDAEAQTARAIVTRTTPHDHWQLAFGRRHGYWWAWATPAG</sequence>
<evidence type="ECO:0000256" key="2">
    <source>
        <dbReference type="ARBA" id="ARBA00022679"/>
    </source>
</evidence>
<dbReference type="PANTHER" id="PTHR12215">
    <property type="entry name" value="PHOSPHOPANTETHEINE TRANSFERASE"/>
    <property type="match status" value="1"/>
</dbReference>
<dbReference type="AlphaFoldDB" id="A0A2H3NL13"/>
<evidence type="ECO:0000259" key="3">
    <source>
        <dbReference type="Pfam" id="PF01648"/>
    </source>
</evidence>
<dbReference type="GO" id="GO:0019878">
    <property type="term" value="P:lysine biosynthetic process via aminoadipic acid"/>
    <property type="evidence" value="ECO:0007669"/>
    <property type="project" value="TreeGrafter"/>
</dbReference>
<dbReference type="InterPro" id="IPR037143">
    <property type="entry name" value="4-PPantetheinyl_Trfase_dom_sf"/>
</dbReference>
<dbReference type="Proteomes" id="UP000221024">
    <property type="component" value="Unassembled WGS sequence"/>
</dbReference>
<reference evidence="4 5" key="1">
    <citation type="submission" date="2017-10" db="EMBL/GenBank/DDBJ databases">
        <title>Draft genome of Longimonas halophila.</title>
        <authorList>
            <person name="Goh K.M."/>
            <person name="Shamsir M.S."/>
            <person name="Lim S.W."/>
        </authorList>
    </citation>
    <scope>NUCLEOTIDE SEQUENCE [LARGE SCALE GENOMIC DNA]</scope>
    <source>
        <strain evidence="4 5">KCTC 42399</strain>
    </source>
</reference>
<protein>
    <recommendedName>
        <fullName evidence="3">4'-phosphopantetheinyl transferase domain-containing protein</fullName>
    </recommendedName>
</protein>
<dbReference type="InterPro" id="IPR008278">
    <property type="entry name" value="4-PPantetheinyl_Trfase_dom"/>
</dbReference>
<dbReference type="GO" id="GO:0000287">
    <property type="term" value="F:magnesium ion binding"/>
    <property type="evidence" value="ECO:0007669"/>
    <property type="project" value="InterPro"/>
</dbReference>
<feature type="domain" description="4'-phosphopantetheinyl transferase" evidence="3">
    <location>
        <begin position="104"/>
        <end position="194"/>
    </location>
</feature>
<dbReference type="OrthoDB" id="9808281at2"/>
<dbReference type="PANTHER" id="PTHR12215:SF10">
    <property type="entry name" value="L-AMINOADIPATE-SEMIALDEHYDE DEHYDROGENASE-PHOSPHOPANTETHEINYL TRANSFERASE"/>
    <property type="match status" value="1"/>
</dbReference>
<dbReference type="EMBL" id="PDEP01000007">
    <property type="protein sequence ID" value="PEN06700.1"/>
    <property type="molecule type" value="Genomic_DNA"/>
</dbReference>
<keyword evidence="2" id="KW-0808">Transferase</keyword>
<name>A0A2H3NL13_9BACT</name>
<comment type="caution">
    <text evidence="4">The sequence shown here is derived from an EMBL/GenBank/DDBJ whole genome shotgun (WGS) entry which is preliminary data.</text>
</comment>
<dbReference type="GO" id="GO:0005829">
    <property type="term" value="C:cytosol"/>
    <property type="evidence" value="ECO:0007669"/>
    <property type="project" value="TreeGrafter"/>
</dbReference>
<evidence type="ECO:0000256" key="1">
    <source>
        <dbReference type="ARBA" id="ARBA00010990"/>
    </source>
</evidence>
<dbReference type="Pfam" id="PF01648">
    <property type="entry name" value="ACPS"/>
    <property type="match status" value="1"/>
</dbReference>
<evidence type="ECO:0000313" key="5">
    <source>
        <dbReference type="Proteomes" id="UP000221024"/>
    </source>
</evidence>
<organism evidence="4 5">
    <name type="scientific">Longimonas halophila</name>
    <dbReference type="NCBI Taxonomy" id="1469170"/>
    <lineage>
        <taxon>Bacteria</taxon>
        <taxon>Pseudomonadati</taxon>
        <taxon>Rhodothermota</taxon>
        <taxon>Rhodothermia</taxon>
        <taxon>Rhodothermales</taxon>
        <taxon>Salisaetaceae</taxon>
        <taxon>Longimonas</taxon>
    </lineage>
</organism>
<proteinExistence type="inferred from homology"/>
<dbReference type="InterPro" id="IPR050559">
    <property type="entry name" value="P-Pant_transferase_sf"/>
</dbReference>
<comment type="similarity">
    <text evidence="1">Belongs to the P-Pant transferase superfamily. Gsp/Sfp/HetI/AcpT family.</text>
</comment>
<dbReference type="GO" id="GO:0008897">
    <property type="term" value="F:holo-[acyl-carrier-protein] synthase activity"/>
    <property type="evidence" value="ECO:0007669"/>
    <property type="project" value="InterPro"/>
</dbReference>